<dbReference type="InterPro" id="IPR005116">
    <property type="entry name" value="Transp-assoc_OB_typ1"/>
</dbReference>
<dbReference type="NCBIfam" id="TIGR00638">
    <property type="entry name" value="Mop"/>
    <property type="match status" value="1"/>
</dbReference>
<accession>A0A401IBV5</accession>
<evidence type="ECO:0000256" key="1">
    <source>
        <dbReference type="ARBA" id="ARBA00022505"/>
    </source>
</evidence>
<organism evidence="4 5">
    <name type="scientific">Aphanothece sacrum FPU1</name>
    <dbReference type="NCBI Taxonomy" id="1920663"/>
    <lineage>
        <taxon>Bacteria</taxon>
        <taxon>Bacillati</taxon>
        <taxon>Cyanobacteriota</taxon>
        <taxon>Cyanophyceae</taxon>
        <taxon>Oscillatoriophycideae</taxon>
        <taxon>Chroococcales</taxon>
        <taxon>Aphanothecaceae</taxon>
        <taxon>Aphanothece</taxon>
    </lineage>
</organism>
<dbReference type="Proteomes" id="UP000287247">
    <property type="component" value="Unassembled WGS sequence"/>
</dbReference>
<dbReference type="PROSITE" id="PS51866">
    <property type="entry name" value="MOP"/>
    <property type="match status" value="1"/>
</dbReference>
<evidence type="ECO:0000256" key="2">
    <source>
        <dbReference type="PROSITE-ProRule" id="PRU01213"/>
    </source>
</evidence>
<dbReference type="RefSeq" id="WP_124978157.1">
    <property type="nucleotide sequence ID" value="NZ_BDQK01000001.1"/>
</dbReference>
<dbReference type="SUPFAM" id="SSF50331">
    <property type="entry name" value="MOP-like"/>
    <property type="match status" value="1"/>
</dbReference>
<dbReference type="Pfam" id="PF03459">
    <property type="entry name" value="TOBE"/>
    <property type="match status" value="1"/>
</dbReference>
<keyword evidence="1 2" id="KW-0500">Molybdenum</keyword>
<reference evidence="5" key="1">
    <citation type="submission" date="2017-05" db="EMBL/GenBank/DDBJ databases">
        <title>Physiological properties and genetic analysis related to exopolysaccharide production of fresh-water unicellular cyanobacterium Aphanothece sacrum, Suizenji Nori, that has been cultured as a food source in Japan.</title>
        <authorList>
            <person name="Kanesaki Y."/>
            <person name="Yoshikawa S."/>
            <person name="Ohki K."/>
        </authorList>
    </citation>
    <scope>NUCLEOTIDE SEQUENCE [LARGE SCALE GENOMIC DNA]</scope>
    <source>
        <strain evidence="5">FPU1</strain>
    </source>
</reference>
<protein>
    <recommendedName>
        <fullName evidence="3">Mop domain-containing protein</fullName>
    </recommendedName>
</protein>
<dbReference type="InterPro" id="IPR004606">
    <property type="entry name" value="Mop_domain"/>
</dbReference>
<gene>
    <name evidence="4" type="ORF">AsFPU1_0118</name>
</gene>
<dbReference type="AlphaFoldDB" id="A0A401IBV5"/>
<dbReference type="InterPro" id="IPR008995">
    <property type="entry name" value="Mo/tungstate-bd_C_term_dom"/>
</dbReference>
<comment type="caution">
    <text evidence="4">The sequence shown here is derived from an EMBL/GenBank/DDBJ whole genome shotgun (WGS) entry which is preliminary data.</text>
</comment>
<evidence type="ECO:0000313" key="4">
    <source>
        <dbReference type="EMBL" id="GBF78729.1"/>
    </source>
</evidence>
<name>A0A401IBV5_APHSA</name>
<evidence type="ECO:0000313" key="5">
    <source>
        <dbReference type="Proteomes" id="UP000287247"/>
    </source>
</evidence>
<dbReference type="OrthoDB" id="122515at2"/>
<dbReference type="GO" id="GO:0015689">
    <property type="term" value="P:molybdate ion transport"/>
    <property type="evidence" value="ECO:0007669"/>
    <property type="project" value="InterPro"/>
</dbReference>
<keyword evidence="5" id="KW-1185">Reference proteome</keyword>
<sequence>MPRKQQGWITFQSSATERQILDQYCEAAQRSKTEVLRELLRHLGQMLSFDDKTGQPVVLDVKTLLNPKLENRTMQASARNALKGTIKKIVHGSVNAEVILEIAPGIEVVSIITMDSVQNLGLAEGKEAYALVKSSDVMIAVD</sequence>
<evidence type="ECO:0000259" key="3">
    <source>
        <dbReference type="PROSITE" id="PS51866"/>
    </source>
</evidence>
<dbReference type="EMBL" id="BDQK01000001">
    <property type="protein sequence ID" value="GBF78729.1"/>
    <property type="molecule type" value="Genomic_DNA"/>
</dbReference>
<proteinExistence type="predicted"/>
<dbReference type="Gene3D" id="2.40.50.100">
    <property type="match status" value="1"/>
</dbReference>
<feature type="domain" description="Mop" evidence="3">
    <location>
        <begin position="75"/>
        <end position="141"/>
    </location>
</feature>